<dbReference type="HAMAP" id="MF_01543">
    <property type="entry name" value="FTHFS"/>
    <property type="match status" value="1"/>
</dbReference>
<comment type="catalytic activity">
    <reaction evidence="6">
        <text>(6S)-5,6,7,8-tetrahydrofolate + formate + ATP = (6R)-10-formyltetrahydrofolate + ADP + phosphate</text>
        <dbReference type="Rhea" id="RHEA:20221"/>
        <dbReference type="ChEBI" id="CHEBI:15740"/>
        <dbReference type="ChEBI" id="CHEBI:30616"/>
        <dbReference type="ChEBI" id="CHEBI:43474"/>
        <dbReference type="ChEBI" id="CHEBI:57453"/>
        <dbReference type="ChEBI" id="CHEBI:195366"/>
        <dbReference type="ChEBI" id="CHEBI:456216"/>
        <dbReference type="EC" id="6.3.4.3"/>
    </reaction>
</comment>
<name>A0ABT7QJS3_9GAMM</name>
<dbReference type="InterPro" id="IPR027417">
    <property type="entry name" value="P-loop_NTPase"/>
</dbReference>
<dbReference type="SUPFAM" id="SSF52540">
    <property type="entry name" value="P-loop containing nucleoside triphosphate hydrolases"/>
    <property type="match status" value="1"/>
</dbReference>
<proteinExistence type="inferred from homology"/>
<keyword evidence="8" id="KW-1185">Reference proteome</keyword>
<protein>
    <recommendedName>
        <fullName evidence="6">Formate--tetrahydrofolate ligase</fullName>
        <ecNumber evidence="6">6.3.4.3</ecNumber>
    </recommendedName>
    <alternativeName>
        <fullName evidence="6">Formyltetrahydrofolate synthetase</fullName>
        <shortName evidence="6">FHS</shortName>
        <shortName evidence="6">FTHFS</shortName>
    </alternativeName>
</protein>
<reference evidence="7" key="2">
    <citation type="journal article" date="2023" name="Microbiome">
        <title>Synthase-selected sorting approach identifies a beta-lactone synthase in a nudibranch symbiotic bacterium.</title>
        <authorList>
            <person name="Dzunkova M."/>
            <person name="La Clair J.J."/>
            <person name="Tyml T."/>
            <person name="Doud D."/>
            <person name="Schulz F."/>
            <person name="Piquer-Esteban S."/>
            <person name="Porcel Sanchis D."/>
            <person name="Osborn A."/>
            <person name="Robinson D."/>
            <person name="Louie K.B."/>
            <person name="Bowen B.P."/>
            <person name="Bowers R.M."/>
            <person name="Lee J."/>
            <person name="Arnau V."/>
            <person name="Diaz-Villanueva W."/>
            <person name="Stepanauskas R."/>
            <person name="Gosliner T."/>
            <person name="Date S.V."/>
            <person name="Northen T.R."/>
            <person name="Cheng J.F."/>
            <person name="Burkart M.D."/>
            <person name="Woyke T."/>
        </authorList>
    </citation>
    <scope>NUCLEOTIDE SEQUENCE</scope>
    <source>
        <strain evidence="7">Df01</strain>
    </source>
</reference>
<keyword evidence="2 6" id="KW-0554">One-carbon metabolism</keyword>
<feature type="binding site" evidence="6">
    <location>
        <begin position="66"/>
        <end position="73"/>
    </location>
    <ligand>
        <name>ATP</name>
        <dbReference type="ChEBI" id="CHEBI:30616"/>
    </ligand>
</feature>
<dbReference type="CDD" id="cd00477">
    <property type="entry name" value="FTHFS"/>
    <property type="match status" value="1"/>
</dbReference>
<dbReference type="GO" id="GO:0004329">
    <property type="term" value="F:formate-tetrahydrofolate ligase activity"/>
    <property type="evidence" value="ECO:0007669"/>
    <property type="project" value="UniProtKB-EC"/>
</dbReference>
<accession>A0ABT7QJS3</accession>
<evidence type="ECO:0000256" key="4">
    <source>
        <dbReference type="ARBA" id="ARBA00022741"/>
    </source>
</evidence>
<dbReference type="Proteomes" id="UP001168167">
    <property type="component" value="Unassembled WGS sequence"/>
</dbReference>
<gene>
    <name evidence="6" type="primary">fhs</name>
    <name evidence="7" type="ORF">NQX30_00720</name>
</gene>
<dbReference type="Gene3D" id="3.40.50.300">
    <property type="entry name" value="P-loop containing nucleotide triphosphate hydrolases"/>
    <property type="match status" value="1"/>
</dbReference>
<dbReference type="Pfam" id="PF01268">
    <property type="entry name" value="FTHFS"/>
    <property type="match status" value="1"/>
</dbReference>
<dbReference type="Gene3D" id="3.30.1510.10">
    <property type="entry name" value="Domain 2, N(10)-formyltetrahydrofolate synthetase"/>
    <property type="match status" value="1"/>
</dbReference>
<keyword evidence="4 6" id="KW-0547">Nucleotide-binding</keyword>
<dbReference type="EC" id="6.3.4.3" evidence="6"/>
<evidence type="ECO:0000256" key="6">
    <source>
        <dbReference type="HAMAP-Rule" id="MF_01543"/>
    </source>
</evidence>
<reference evidence="7" key="1">
    <citation type="submission" date="2022-08" db="EMBL/GenBank/DDBJ databases">
        <authorList>
            <person name="Dzunkova M."/>
            <person name="La Clair J."/>
            <person name="Tyml T."/>
            <person name="Doud D."/>
            <person name="Schulz F."/>
            <person name="Piquer S."/>
            <person name="Porcel Sanchis D."/>
            <person name="Osborn A."/>
            <person name="Robinson D."/>
            <person name="Louie K.B."/>
            <person name="Bowen B.P."/>
            <person name="Bowers R."/>
            <person name="Lee J."/>
            <person name="Arnau Llombart V."/>
            <person name="Diaz Villanueva W."/>
            <person name="Gosliner T."/>
            <person name="Northen T."/>
            <person name="Cheng J.-F."/>
            <person name="Burkart M.D."/>
            <person name="Woyke T."/>
        </authorList>
    </citation>
    <scope>NUCLEOTIDE SEQUENCE</scope>
    <source>
        <strain evidence="7">Df01</strain>
    </source>
</reference>
<keyword evidence="3 6" id="KW-0436">Ligase</keyword>
<evidence type="ECO:0000313" key="7">
    <source>
        <dbReference type="EMBL" id="MDM5146911.1"/>
    </source>
</evidence>
<keyword evidence="5 6" id="KW-0067">ATP-binding</keyword>
<evidence type="ECO:0000256" key="2">
    <source>
        <dbReference type="ARBA" id="ARBA00022563"/>
    </source>
</evidence>
<comment type="similarity">
    <text evidence="6">Belongs to the formate--tetrahydrofolate ligase family.</text>
</comment>
<sequence>MPTDIDIARQATMRPIIELAAERFDLPATEMEPFGHYKAKLSLDLLRTHAEKPDGKLILVTAITPTPAGEGKTTTSVGLTDALNHIGKNAAVALREPSLGPVFGMKGGAAGGGYAQVVPMEDINLHFTGDFSAISLAHNLLAAIIDNHLHHGNAKRLDSRRILWRRVVDMNDRALRQLVVGLGGPGNGFPRSDGFDIVVASEIMAILCLSESLTDLKRRIAQITVGLDTDKTPVTADELGVAGAMTALLKNALSPNMVQTLENNPAFVHGGPFANIAHGCNSVLATRMALKMADYVVTEAGFGADLGAEKFVDIKCRKSGLAADAAVLVATLRAVKYHGGITRDDLNKENTQAVRDGFENVRRHLRNIRTHYGLPVVIALNHFTHDTDDEIATFRSLCEEEGADMSICYHWANGGKGAVELAEKVAALANSDVKMNNLYDDSLPLKQKAEAVTHKIYGADAVSSDPKVSADLEQWQETHGHFPICIAKTQYAFTNNPLNRGIPKDGYSFHVSGARLNTGAEFIVLLGGNIMTMPGLPKTPAACAIDVDDDGNISGLF</sequence>
<evidence type="ECO:0000256" key="1">
    <source>
        <dbReference type="ARBA" id="ARBA00004777"/>
    </source>
</evidence>
<comment type="pathway">
    <text evidence="1 6">One-carbon metabolism; tetrahydrofolate interconversion.</text>
</comment>
<organism evidence="7 8">
    <name type="scientific">Candidatus Doriopsillibacter californiensis</name>
    <dbReference type="NCBI Taxonomy" id="2970740"/>
    <lineage>
        <taxon>Bacteria</taxon>
        <taxon>Pseudomonadati</taxon>
        <taxon>Pseudomonadota</taxon>
        <taxon>Gammaproteobacteria</taxon>
        <taxon>Candidatus Tethybacterales</taxon>
        <taxon>Candidatus Persebacteraceae</taxon>
        <taxon>Candidatus Doriopsillibacter</taxon>
    </lineage>
</organism>
<dbReference type="InterPro" id="IPR020628">
    <property type="entry name" value="Formate_THF_ligase_CS"/>
</dbReference>
<evidence type="ECO:0000313" key="8">
    <source>
        <dbReference type="Proteomes" id="UP001168167"/>
    </source>
</evidence>
<dbReference type="NCBIfam" id="NF010030">
    <property type="entry name" value="PRK13505.1"/>
    <property type="match status" value="1"/>
</dbReference>
<evidence type="ECO:0000256" key="5">
    <source>
        <dbReference type="ARBA" id="ARBA00022840"/>
    </source>
</evidence>
<evidence type="ECO:0000256" key="3">
    <source>
        <dbReference type="ARBA" id="ARBA00022598"/>
    </source>
</evidence>
<dbReference type="EMBL" id="JANQAO010000001">
    <property type="protein sequence ID" value="MDM5146911.1"/>
    <property type="molecule type" value="Genomic_DNA"/>
</dbReference>
<dbReference type="InterPro" id="IPR000559">
    <property type="entry name" value="Formate_THF_ligase"/>
</dbReference>
<comment type="caution">
    <text evidence="7">The sequence shown here is derived from an EMBL/GenBank/DDBJ whole genome shotgun (WGS) entry which is preliminary data.</text>
</comment>
<dbReference type="Gene3D" id="3.10.410.10">
    <property type="entry name" value="Formyltetrahydrofolate synthetase, domain 3"/>
    <property type="match status" value="1"/>
</dbReference>
<dbReference type="PROSITE" id="PS00721">
    <property type="entry name" value="FTHFS_1"/>
    <property type="match status" value="1"/>
</dbReference>